<evidence type="ECO:0000313" key="2">
    <source>
        <dbReference type="Proteomes" id="UP001054857"/>
    </source>
</evidence>
<keyword evidence="2" id="KW-1185">Reference proteome</keyword>
<sequence length="188" mass="21645">MGHRTKVDLKIHNNYKVTAHFSCQGTAYEFFMKKWAKTSSAPNPTVSFDYFAMLVYTEFEHGTDFGTITVLEPPDGGRTLIIERSPQQVVNILKYATMDVFACAEEIIKKYRRSVLDYAIFHRQQDRLSTYGEYIHLVACDCLTHANFHAPNVEFPRVDFCTDDHVYKPDVLRAVESKVEDNDSDDTD</sequence>
<comment type="caution">
    <text evidence="1">The sequence shown here is derived from an EMBL/GenBank/DDBJ whole genome shotgun (WGS) entry which is preliminary data.</text>
</comment>
<dbReference type="EMBL" id="BMAR01000033">
    <property type="protein sequence ID" value="GFR49944.1"/>
    <property type="molecule type" value="Genomic_DNA"/>
</dbReference>
<accession>A0AAD3DZM7</accession>
<proteinExistence type="predicted"/>
<dbReference type="AlphaFoldDB" id="A0AAD3DZM7"/>
<name>A0AAD3DZM7_9CHLO</name>
<organism evidence="1 2">
    <name type="scientific">Astrephomene gubernaculifera</name>
    <dbReference type="NCBI Taxonomy" id="47775"/>
    <lineage>
        <taxon>Eukaryota</taxon>
        <taxon>Viridiplantae</taxon>
        <taxon>Chlorophyta</taxon>
        <taxon>core chlorophytes</taxon>
        <taxon>Chlorophyceae</taxon>
        <taxon>CS clade</taxon>
        <taxon>Chlamydomonadales</taxon>
        <taxon>Astrephomenaceae</taxon>
        <taxon>Astrephomene</taxon>
    </lineage>
</organism>
<gene>
    <name evidence="1" type="ORF">Agub_g12051</name>
</gene>
<reference evidence="1 2" key="1">
    <citation type="journal article" date="2021" name="Sci. Rep.">
        <title>Genome sequencing of the multicellular alga Astrephomene provides insights into convergent evolution of germ-soma differentiation.</title>
        <authorList>
            <person name="Yamashita S."/>
            <person name="Yamamoto K."/>
            <person name="Matsuzaki R."/>
            <person name="Suzuki S."/>
            <person name="Yamaguchi H."/>
            <person name="Hirooka S."/>
            <person name="Minakuchi Y."/>
            <person name="Miyagishima S."/>
            <person name="Kawachi M."/>
            <person name="Toyoda A."/>
            <person name="Nozaki H."/>
        </authorList>
    </citation>
    <scope>NUCLEOTIDE SEQUENCE [LARGE SCALE GENOMIC DNA]</scope>
    <source>
        <strain evidence="1 2">NIES-4017</strain>
    </source>
</reference>
<dbReference type="Proteomes" id="UP001054857">
    <property type="component" value="Unassembled WGS sequence"/>
</dbReference>
<protein>
    <submittedName>
        <fullName evidence="1">Uncharacterized protein</fullName>
    </submittedName>
</protein>
<evidence type="ECO:0000313" key="1">
    <source>
        <dbReference type="EMBL" id="GFR49944.1"/>
    </source>
</evidence>